<name>A0A8B7NJ88_HYAAZ</name>
<dbReference type="Gene3D" id="2.30.29.30">
    <property type="entry name" value="Pleckstrin-homology domain (PH domain)/Phosphotyrosine-binding domain (PTB)"/>
    <property type="match status" value="1"/>
</dbReference>
<keyword evidence="8" id="KW-1185">Reference proteome</keyword>
<dbReference type="InterPro" id="IPR014847">
    <property type="entry name" value="FA"/>
</dbReference>
<dbReference type="PANTHER" id="PTHR23280">
    <property type="entry name" value="4.1 G PROTEIN"/>
    <property type="match status" value="1"/>
</dbReference>
<dbReference type="SMART" id="SM00295">
    <property type="entry name" value="B41"/>
    <property type="match status" value="1"/>
</dbReference>
<feature type="region of interest" description="Disordered" evidence="5">
    <location>
        <begin position="527"/>
        <end position="596"/>
    </location>
</feature>
<keyword evidence="6" id="KW-0472">Membrane</keyword>
<dbReference type="InterPro" id="IPR029071">
    <property type="entry name" value="Ubiquitin-like_domsf"/>
</dbReference>
<dbReference type="Pfam" id="PF09380">
    <property type="entry name" value="FERM_C"/>
    <property type="match status" value="1"/>
</dbReference>
<dbReference type="Gene3D" id="1.20.80.10">
    <property type="match status" value="1"/>
</dbReference>
<dbReference type="Pfam" id="PF09379">
    <property type="entry name" value="FERM_N"/>
    <property type="match status" value="1"/>
</dbReference>
<dbReference type="SUPFAM" id="SSF50729">
    <property type="entry name" value="PH domain-like"/>
    <property type="match status" value="1"/>
</dbReference>
<comment type="subcellular location">
    <subcellularLocation>
        <location evidence="1">Cell junction</location>
        <location evidence="1">Adherens junction</location>
    </subcellularLocation>
    <subcellularLocation>
        <location evidence="4">Cell projection</location>
        <location evidence="4">Rhabdomere</location>
    </subcellularLocation>
</comment>
<dbReference type="PROSITE" id="PS00660">
    <property type="entry name" value="FERM_1"/>
    <property type="match status" value="1"/>
</dbReference>
<dbReference type="CDD" id="cd17102">
    <property type="entry name" value="FERM_F1_FRMD3"/>
    <property type="match status" value="1"/>
</dbReference>
<dbReference type="FunFam" id="3.10.20.90:FF:000002">
    <property type="entry name" value="Erythrocyte protein band 4.1-like 3"/>
    <property type="match status" value="1"/>
</dbReference>
<dbReference type="GO" id="GO:0005856">
    <property type="term" value="C:cytoskeleton"/>
    <property type="evidence" value="ECO:0007669"/>
    <property type="project" value="TreeGrafter"/>
</dbReference>
<feature type="region of interest" description="Disordered" evidence="5">
    <location>
        <begin position="340"/>
        <end position="372"/>
    </location>
</feature>
<dbReference type="GeneID" id="108670727"/>
<feature type="region of interest" description="Disordered" evidence="5">
    <location>
        <begin position="480"/>
        <end position="512"/>
    </location>
</feature>
<dbReference type="PRINTS" id="PR00935">
    <property type="entry name" value="BAND41"/>
</dbReference>
<evidence type="ECO:0000256" key="6">
    <source>
        <dbReference type="SAM" id="Phobius"/>
    </source>
</evidence>
<accession>A0A8B7NJ88</accession>
<dbReference type="AlphaFoldDB" id="A0A8B7NJ88"/>
<dbReference type="InterPro" id="IPR000798">
    <property type="entry name" value="Ez/rad/moesin-like"/>
</dbReference>
<feature type="domain" description="FERM" evidence="7">
    <location>
        <begin position="14"/>
        <end position="297"/>
    </location>
</feature>
<dbReference type="InterPro" id="IPR019748">
    <property type="entry name" value="FERM_central"/>
</dbReference>
<dbReference type="CTD" id="84978"/>
<dbReference type="PRINTS" id="PR00661">
    <property type="entry name" value="ERMFAMILY"/>
</dbReference>
<dbReference type="GO" id="GO:0071944">
    <property type="term" value="C:cell periphery"/>
    <property type="evidence" value="ECO:0007669"/>
    <property type="project" value="UniProtKB-ARBA"/>
</dbReference>
<dbReference type="FunFam" id="2.30.29.30:FF:000002">
    <property type="entry name" value="Band 4.1-like protein 5 isoform 1"/>
    <property type="match status" value="1"/>
</dbReference>
<sequence length="738" mass="82379">MLKFGSKKNLIDENKCTIRLLDDTEVVECDFQSYHKGRYLLDFIFNRLNLIEGDYFGLRYVDQHKQRHWLDPNRSILRQMKGVHPLLLCFRVKFYPCEPLQLQEEVSRYQLFLQLRRDLLHGRLYCQQADAAHLAALLLQAELGDHSQQPEGYVQQCQLLARQTPKLEEKIEEIHATLAGLSTSQAETTFLKKAAALDTYGVDPHPVKDQKGNQVFLGLSHSGLLTFQGSKKTQHFRWNEVQRLNYEGKMFIAHITIMEDPRTKTKHTVGFKCSSASACKHLWRAAVEQRLFYTLSSSSKRGVVVTGGSFFSRGSRFRYQGRCEREVILDSTGILREAPRVRRAPQLLPRSNSLPTTPPDPEHPNDGDDQDDAAAHRRLPYIDRSASLDDEALCGGVSPATPHSGSRCVSCCPESSLPPLLEPGGAEAGEAGEALAAEALEAHEDEQALHTAWSRGAYSRSHTIDLPQDASADVYHHTGSLPRHIASGTPPSPQDQTSLHRHHNTPELHHLGSTHLCNPELLHHHGSTHLCTPNSSPAGHPALAHRRSATPEGGSSLRYGSLPRSPNSRLADFHMPGTPQLHPSPGPRPHASPQLYSSAHSLPYLSSCAQDRQPYPYVAHDDRFSSAATHYDQQSYDQRVSDQRQSRHVANIYGYLQRTSLWQRAFGFLNVFVRVLVCVVLLVAVVGVCVLESKPAGLLHGLRSRPEMLLLRVQYYQPIKDALLSSIGWAAAPESDGS</sequence>
<dbReference type="GO" id="GO:0008092">
    <property type="term" value="F:cytoskeletal protein binding"/>
    <property type="evidence" value="ECO:0007669"/>
    <property type="project" value="InterPro"/>
</dbReference>
<dbReference type="CDD" id="cd14473">
    <property type="entry name" value="FERM_B-lobe"/>
    <property type="match status" value="1"/>
</dbReference>
<dbReference type="InterPro" id="IPR035963">
    <property type="entry name" value="FERM_2"/>
</dbReference>
<reference evidence="9" key="1">
    <citation type="submission" date="2025-08" db="UniProtKB">
        <authorList>
            <consortium name="RefSeq"/>
        </authorList>
    </citation>
    <scope>IDENTIFICATION</scope>
    <source>
        <tissue evidence="9">Whole organism</tissue>
    </source>
</reference>
<dbReference type="GO" id="GO:0005912">
    <property type="term" value="C:adherens junction"/>
    <property type="evidence" value="ECO:0007669"/>
    <property type="project" value="UniProtKB-SubCell"/>
</dbReference>
<dbReference type="InterPro" id="IPR018979">
    <property type="entry name" value="FERM_N"/>
</dbReference>
<dbReference type="Pfam" id="PF00373">
    <property type="entry name" value="FERM_M"/>
    <property type="match status" value="1"/>
</dbReference>
<dbReference type="Pfam" id="PF08736">
    <property type="entry name" value="FA"/>
    <property type="match status" value="1"/>
</dbReference>
<keyword evidence="3" id="KW-0965">Cell junction</keyword>
<dbReference type="Gene3D" id="3.10.20.90">
    <property type="entry name" value="Phosphatidylinositol 3-kinase Catalytic Subunit, Chain A, domain 1"/>
    <property type="match status" value="1"/>
</dbReference>
<dbReference type="SMART" id="SM01195">
    <property type="entry name" value="FA"/>
    <property type="match status" value="1"/>
</dbReference>
<dbReference type="SUPFAM" id="SSF47031">
    <property type="entry name" value="Second domain of FERM"/>
    <property type="match status" value="1"/>
</dbReference>
<dbReference type="InterPro" id="IPR014352">
    <property type="entry name" value="FERM/acyl-CoA-bd_prot_sf"/>
</dbReference>
<keyword evidence="6" id="KW-1133">Transmembrane helix</keyword>
<dbReference type="InterPro" id="IPR018980">
    <property type="entry name" value="FERM_PH-like_C"/>
</dbReference>
<protein>
    <recommendedName>
        <fullName evidence="2">Moesin/ezrin/radixin homolog 1</fullName>
    </recommendedName>
</protein>
<dbReference type="OrthoDB" id="6266673at2759"/>
<dbReference type="KEGG" id="hazt:108670727"/>
<evidence type="ECO:0000259" key="7">
    <source>
        <dbReference type="PROSITE" id="PS50057"/>
    </source>
</evidence>
<dbReference type="GO" id="GO:0048731">
    <property type="term" value="P:system development"/>
    <property type="evidence" value="ECO:0007669"/>
    <property type="project" value="UniProtKB-ARBA"/>
</dbReference>
<keyword evidence="6" id="KW-0812">Transmembrane</keyword>
<dbReference type="InterPro" id="IPR019747">
    <property type="entry name" value="FERM_CS"/>
</dbReference>
<proteinExistence type="predicted"/>
<organism evidence="8 9">
    <name type="scientific">Hyalella azteca</name>
    <name type="common">Amphipod</name>
    <dbReference type="NCBI Taxonomy" id="294128"/>
    <lineage>
        <taxon>Eukaryota</taxon>
        <taxon>Metazoa</taxon>
        <taxon>Ecdysozoa</taxon>
        <taxon>Arthropoda</taxon>
        <taxon>Crustacea</taxon>
        <taxon>Multicrustacea</taxon>
        <taxon>Malacostraca</taxon>
        <taxon>Eumalacostraca</taxon>
        <taxon>Peracarida</taxon>
        <taxon>Amphipoda</taxon>
        <taxon>Senticaudata</taxon>
        <taxon>Talitrida</taxon>
        <taxon>Talitroidea</taxon>
        <taxon>Hyalellidae</taxon>
        <taxon>Hyalella</taxon>
    </lineage>
</organism>
<feature type="transmembrane region" description="Helical" evidence="6">
    <location>
        <begin position="665"/>
        <end position="691"/>
    </location>
</feature>
<dbReference type="InterPro" id="IPR000299">
    <property type="entry name" value="FERM_domain"/>
</dbReference>
<dbReference type="SUPFAM" id="SSF54236">
    <property type="entry name" value="Ubiquitin-like"/>
    <property type="match status" value="1"/>
</dbReference>
<dbReference type="PANTHER" id="PTHR23280:SF32">
    <property type="entry name" value="FI22325P1"/>
    <property type="match status" value="1"/>
</dbReference>
<evidence type="ECO:0000256" key="5">
    <source>
        <dbReference type="SAM" id="MobiDB-lite"/>
    </source>
</evidence>
<dbReference type="RefSeq" id="XP_018013707.1">
    <property type="nucleotide sequence ID" value="XM_018158218.2"/>
</dbReference>
<evidence type="ECO:0000313" key="8">
    <source>
        <dbReference type="Proteomes" id="UP000694843"/>
    </source>
</evidence>
<evidence type="ECO:0000256" key="1">
    <source>
        <dbReference type="ARBA" id="ARBA00004536"/>
    </source>
</evidence>
<dbReference type="InterPro" id="IPR011993">
    <property type="entry name" value="PH-like_dom_sf"/>
</dbReference>
<dbReference type="SMART" id="SM01196">
    <property type="entry name" value="FERM_C"/>
    <property type="match status" value="1"/>
</dbReference>
<dbReference type="PROSITE" id="PS50057">
    <property type="entry name" value="FERM_3"/>
    <property type="match status" value="1"/>
</dbReference>
<dbReference type="GO" id="GO:0009887">
    <property type="term" value="P:animal organ morphogenesis"/>
    <property type="evidence" value="ECO:0007669"/>
    <property type="project" value="UniProtKB-ARBA"/>
</dbReference>
<dbReference type="FunFam" id="1.20.80.10:FF:000006">
    <property type="entry name" value="FERM domain-containing protein 5 isoform X1"/>
    <property type="match status" value="1"/>
</dbReference>
<dbReference type="InterPro" id="IPR019749">
    <property type="entry name" value="Band_41_domain"/>
</dbReference>
<evidence type="ECO:0000256" key="2">
    <source>
        <dbReference type="ARBA" id="ARBA00022025"/>
    </source>
</evidence>
<gene>
    <name evidence="9" type="primary">LOC108670727</name>
</gene>
<dbReference type="GO" id="GO:0031032">
    <property type="term" value="P:actomyosin structure organization"/>
    <property type="evidence" value="ECO:0007669"/>
    <property type="project" value="TreeGrafter"/>
</dbReference>
<evidence type="ECO:0000313" key="9">
    <source>
        <dbReference type="RefSeq" id="XP_018013707.1"/>
    </source>
</evidence>
<dbReference type="Proteomes" id="UP000694843">
    <property type="component" value="Unplaced"/>
</dbReference>
<evidence type="ECO:0000256" key="3">
    <source>
        <dbReference type="ARBA" id="ARBA00022949"/>
    </source>
</evidence>
<evidence type="ECO:0000256" key="4">
    <source>
        <dbReference type="ARBA" id="ARBA00043944"/>
    </source>
</evidence>